<sequence length="188" mass="21113">MKAFCIIGSPRNNGTTACVVDKIIEGMKQNEIDVEKTVLGQMDIHYCTGCKSCYTSKTCKQHDDMDVIIKRLFEADIILIASPSYWGDVTGQLKVFFDRSTPLCDANGGTLVPKGKVGISVAVRTGQRVEENLHIIHTIEHYFCHLGIKPIKSFTVEGVPYKENFEFRQDKVEEAYTIGTDILNYLEI</sequence>
<dbReference type="InterPro" id="IPR051796">
    <property type="entry name" value="ISF_SsuE-like"/>
</dbReference>
<evidence type="ECO:0000256" key="1">
    <source>
        <dbReference type="ARBA" id="ARBA00022630"/>
    </source>
</evidence>
<dbReference type="RefSeq" id="WP_342756129.1">
    <property type="nucleotide sequence ID" value="NZ_CP146256.1"/>
</dbReference>
<dbReference type="SUPFAM" id="SSF52218">
    <property type="entry name" value="Flavoproteins"/>
    <property type="match status" value="1"/>
</dbReference>
<keyword evidence="1" id="KW-0285">Flavoprotein</keyword>
<dbReference type="EMBL" id="CP146256">
    <property type="protein sequence ID" value="XAH72513.1"/>
    <property type="molecule type" value="Genomic_DNA"/>
</dbReference>
<reference evidence="4 5" key="1">
    <citation type="submission" date="2024-02" db="EMBL/GenBank/DDBJ databases">
        <title>Bacterial strain from lacustrine sediment.</title>
        <authorList>
            <person name="Petit C."/>
            <person name="Fadhlaoui K."/>
        </authorList>
    </citation>
    <scope>NUCLEOTIDE SEQUENCE [LARGE SCALE GENOMIC DNA]</scope>
    <source>
        <strain evidence="4 5">IPX-CK</strain>
    </source>
</reference>
<gene>
    <name evidence="4" type="ORF">V6984_13425</name>
</gene>
<dbReference type="InterPro" id="IPR029039">
    <property type="entry name" value="Flavoprotein-like_sf"/>
</dbReference>
<organism evidence="4 5">
    <name type="scientific">Kineothrix sedimenti</name>
    <dbReference type="NCBI Taxonomy" id="3123317"/>
    <lineage>
        <taxon>Bacteria</taxon>
        <taxon>Bacillati</taxon>
        <taxon>Bacillota</taxon>
        <taxon>Clostridia</taxon>
        <taxon>Lachnospirales</taxon>
        <taxon>Lachnospiraceae</taxon>
        <taxon>Kineothrix</taxon>
    </lineage>
</organism>
<dbReference type="PANTHER" id="PTHR43278:SF1">
    <property type="entry name" value="IRON-SULFUR FLAVOPROTEIN MJ1083"/>
    <property type="match status" value="1"/>
</dbReference>
<dbReference type="InterPro" id="IPR005025">
    <property type="entry name" value="FMN_Rdtase-like_dom"/>
</dbReference>
<dbReference type="PANTHER" id="PTHR43278">
    <property type="entry name" value="NAD(P)H-DEPENDENT FMN-CONTAINING OXIDOREDUCTASE YWQN-RELATED"/>
    <property type="match status" value="1"/>
</dbReference>
<keyword evidence="2" id="KW-0288">FMN</keyword>
<evidence type="ECO:0000256" key="2">
    <source>
        <dbReference type="ARBA" id="ARBA00022643"/>
    </source>
</evidence>
<protein>
    <submittedName>
        <fullName evidence="4">Flavodoxin family protein</fullName>
    </submittedName>
</protein>
<dbReference type="Gene3D" id="3.40.50.360">
    <property type="match status" value="1"/>
</dbReference>
<name>A0ABZ3EQP0_9FIRM</name>
<evidence type="ECO:0000313" key="5">
    <source>
        <dbReference type="Proteomes" id="UP001451571"/>
    </source>
</evidence>
<feature type="domain" description="NADPH-dependent FMN reductase-like" evidence="3">
    <location>
        <begin position="1"/>
        <end position="136"/>
    </location>
</feature>
<proteinExistence type="predicted"/>
<keyword evidence="5" id="KW-1185">Reference proteome</keyword>
<dbReference type="Pfam" id="PF03358">
    <property type="entry name" value="FMN_red"/>
    <property type="match status" value="1"/>
</dbReference>
<accession>A0ABZ3EQP0</accession>
<evidence type="ECO:0000259" key="3">
    <source>
        <dbReference type="Pfam" id="PF03358"/>
    </source>
</evidence>
<evidence type="ECO:0000313" key="4">
    <source>
        <dbReference type="EMBL" id="XAH72513.1"/>
    </source>
</evidence>
<dbReference type="Proteomes" id="UP001451571">
    <property type="component" value="Chromosome"/>
</dbReference>